<accession>A0A369MB11</accession>
<dbReference type="SMART" id="SM00052">
    <property type="entry name" value="EAL"/>
    <property type="match status" value="1"/>
</dbReference>
<dbReference type="AlphaFoldDB" id="A0A369MB11"/>
<dbReference type="Gene3D" id="3.20.20.450">
    <property type="entry name" value="EAL domain"/>
    <property type="match status" value="1"/>
</dbReference>
<sequence length="997" mass="110269">MPFCVALGIQGVVCATVLARSEILKQMEIDAYDLFSERVASRAGYLENDMIFRWSDFDPVVESATASIDKALAAAQATSADIETGSDLAISIIEATSQDLLAYSHRAEVDGVFLVLADGAEGQSDNRTALYIRDSNPKVEVANGSDLMLAACPISIGRQLGVTLDSMWSATFPLAAEGESRSAFYYEPVRAAERYPEASTNDLGYWGRPVDFGWAGTPSITYSKPIRDAQGGIVGVIGVEVRLDRVASFFPYRDLASSGNGSYVLAITNEDGGFVRDGGVAPLPDKERVYEALTTTGASQSLYLKESAFSASIDGAGRMVVDPADDASSDARAVASAAEIQLYDSTSPFAYEHWALVGLEREGEMFSASKTLSDNLTAVFAASLVVGLLIAVVAAWLSSSRLRHLMSEVRAAQPEQPIAFTPTGIVEVDELSEAIESMGEEVAMTASRLSRILRLSDRGIGAFEYSYETDAITFTDGFFATLSTLEPPDPSYFDPQRIATGSLSASEFESLMKWYVPYIEVEEEGRYLFTGPHRTSWVRLVVVESGEHNRVLGLVEDVTHEIETRRRIEHERDHDILTGLFNRRAFEQEVTDLLAQRPPALGAMLMLDLDNLKFINDIYGHDWGDQYIKAAGCVVDEAFRDKGFYSRISGDEFLVFVDVCPDRASVEDLFATFRAMLDASSIVAPDGKTLKVRASMGAAFYPEDATDFAHLREYADFAMYLAKSSRKGDLFSFDRQSYEEKSFIVNNKEDLNRLLEEGLVEYHFQPIVDLRAGEPVAYEALMRSQLDTIPTPDQVLALARSQSKLYRVEHLTFFGALEAFSRYPEAHGATLFVNSIATQRLSSDDELVLNERYPDLLKRLVIEITESDYSREMALYKEALARRFGARLAIDDFGSGNNGETSLLDYHVDFVKIDMEIVRDIDVAKDHQDIARNLIGYAHDRGIRVIAEGVETEAELRALRELGADYVQGYLTGRPAPEPRDVDDEVKRLIRSLNDAR</sequence>
<dbReference type="EMBL" id="PPTU01000028">
    <property type="protein sequence ID" value="RDB67676.1"/>
    <property type="molecule type" value="Genomic_DNA"/>
</dbReference>
<dbReference type="CDD" id="cd18773">
    <property type="entry name" value="PDC1_HK_sensor"/>
    <property type="match status" value="1"/>
</dbReference>
<dbReference type="SUPFAM" id="SSF55073">
    <property type="entry name" value="Nucleotide cyclase"/>
    <property type="match status" value="1"/>
</dbReference>
<dbReference type="Pfam" id="PF00990">
    <property type="entry name" value="GGDEF"/>
    <property type="match status" value="1"/>
</dbReference>
<evidence type="ECO:0000313" key="4">
    <source>
        <dbReference type="EMBL" id="RDB67676.1"/>
    </source>
</evidence>
<dbReference type="PANTHER" id="PTHR33121:SF79">
    <property type="entry name" value="CYCLIC DI-GMP PHOSPHODIESTERASE PDED-RELATED"/>
    <property type="match status" value="1"/>
</dbReference>
<dbReference type="InterPro" id="IPR000160">
    <property type="entry name" value="GGDEF_dom"/>
</dbReference>
<dbReference type="InterPro" id="IPR035919">
    <property type="entry name" value="EAL_sf"/>
</dbReference>
<dbReference type="SUPFAM" id="SSF141868">
    <property type="entry name" value="EAL domain-like"/>
    <property type="match status" value="1"/>
</dbReference>
<evidence type="ECO:0000256" key="1">
    <source>
        <dbReference type="SAM" id="Phobius"/>
    </source>
</evidence>
<evidence type="ECO:0000259" key="2">
    <source>
        <dbReference type="PROSITE" id="PS50883"/>
    </source>
</evidence>
<keyword evidence="1" id="KW-0472">Membrane</keyword>
<dbReference type="NCBIfam" id="TIGR00254">
    <property type="entry name" value="GGDEF"/>
    <property type="match status" value="1"/>
</dbReference>
<keyword evidence="1" id="KW-1133">Transmembrane helix</keyword>
<name>A0A369MB11_EGGLN</name>
<feature type="transmembrane region" description="Helical" evidence="1">
    <location>
        <begin position="376"/>
        <end position="397"/>
    </location>
</feature>
<comment type="caution">
    <text evidence="4">The sequence shown here is derived from an EMBL/GenBank/DDBJ whole genome shotgun (WGS) entry which is preliminary data.</text>
</comment>
<dbReference type="InterPro" id="IPR029787">
    <property type="entry name" value="Nucleotide_cyclase"/>
</dbReference>
<gene>
    <name evidence="4" type="ORF">C1875_13230</name>
</gene>
<feature type="domain" description="GGDEF" evidence="3">
    <location>
        <begin position="600"/>
        <end position="735"/>
    </location>
</feature>
<dbReference type="InterPro" id="IPR050706">
    <property type="entry name" value="Cyclic-di-GMP_PDE-like"/>
</dbReference>
<dbReference type="Pfam" id="PF00563">
    <property type="entry name" value="EAL"/>
    <property type="match status" value="1"/>
</dbReference>
<dbReference type="InterPro" id="IPR043128">
    <property type="entry name" value="Rev_trsase/Diguanyl_cyclase"/>
</dbReference>
<feature type="domain" description="EAL" evidence="2">
    <location>
        <begin position="744"/>
        <end position="989"/>
    </location>
</feature>
<dbReference type="PROSITE" id="PS50883">
    <property type="entry name" value="EAL"/>
    <property type="match status" value="1"/>
</dbReference>
<evidence type="ECO:0000313" key="5">
    <source>
        <dbReference type="Proteomes" id="UP000253970"/>
    </source>
</evidence>
<evidence type="ECO:0000259" key="3">
    <source>
        <dbReference type="PROSITE" id="PS50887"/>
    </source>
</evidence>
<proteinExistence type="predicted"/>
<dbReference type="CDD" id="cd01948">
    <property type="entry name" value="EAL"/>
    <property type="match status" value="1"/>
</dbReference>
<protein>
    <submittedName>
        <fullName evidence="4">Diguanylate cyclase</fullName>
    </submittedName>
</protein>
<dbReference type="Proteomes" id="UP000253970">
    <property type="component" value="Unassembled WGS sequence"/>
</dbReference>
<dbReference type="PROSITE" id="PS50887">
    <property type="entry name" value="GGDEF"/>
    <property type="match status" value="1"/>
</dbReference>
<keyword evidence="1" id="KW-0812">Transmembrane</keyword>
<organism evidence="4 5">
    <name type="scientific">Eggerthella lenta</name>
    <name type="common">Eubacterium lentum</name>
    <dbReference type="NCBI Taxonomy" id="84112"/>
    <lineage>
        <taxon>Bacteria</taxon>
        <taxon>Bacillati</taxon>
        <taxon>Actinomycetota</taxon>
        <taxon>Coriobacteriia</taxon>
        <taxon>Eggerthellales</taxon>
        <taxon>Eggerthellaceae</taxon>
        <taxon>Eggerthella</taxon>
    </lineage>
</organism>
<dbReference type="SMART" id="SM00267">
    <property type="entry name" value="GGDEF"/>
    <property type="match status" value="1"/>
</dbReference>
<dbReference type="GO" id="GO:0071111">
    <property type="term" value="F:cyclic-guanylate-specific phosphodiesterase activity"/>
    <property type="evidence" value="ECO:0007669"/>
    <property type="project" value="InterPro"/>
</dbReference>
<dbReference type="PANTHER" id="PTHR33121">
    <property type="entry name" value="CYCLIC DI-GMP PHOSPHODIESTERASE PDEF"/>
    <property type="match status" value="1"/>
</dbReference>
<dbReference type="Gene3D" id="3.30.70.270">
    <property type="match status" value="1"/>
</dbReference>
<reference evidence="4 5" key="1">
    <citation type="journal article" date="2018" name="Elife">
        <title>Discovery and characterization of a prevalent human gut bacterial enzyme sufficient for the inactivation of a family of plant toxins.</title>
        <authorList>
            <person name="Koppel N."/>
            <person name="Bisanz J.E."/>
            <person name="Pandelia M.E."/>
            <person name="Turnbaugh P.J."/>
            <person name="Balskus E.P."/>
        </authorList>
    </citation>
    <scope>NUCLEOTIDE SEQUENCE [LARGE SCALE GENOMIC DNA]</scope>
    <source>
        <strain evidence="4 5">W1 BHI 6</strain>
    </source>
</reference>
<dbReference type="InterPro" id="IPR001633">
    <property type="entry name" value="EAL_dom"/>
</dbReference>
<dbReference type="CDD" id="cd01949">
    <property type="entry name" value="GGDEF"/>
    <property type="match status" value="1"/>
</dbReference>